<keyword evidence="3" id="KW-1185">Reference proteome</keyword>
<dbReference type="AlphaFoldDB" id="A0A1W1YH80"/>
<dbReference type="OrthoDB" id="9789875at2"/>
<protein>
    <submittedName>
        <fullName evidence="2">Uncharacterized conserved protein</fullName>
    </submittedName>
</protein>
<feature type="domain" description="Phosphatidate phosphatase APP1 catalytic" evidence="1">
    <location>
        <begin position="120"/>
        <end position="277"/>
    </location>
</feature>
<dbReference type="GO" id="GO:0008195">
    <property type="term" value="F:phosphatidate phosphatase activity"/>
    <property type="evidence" value="ECO:0007669"/>
    <property type="project" value="InterPro"/>
</dbReference>
<gene>
    <name evidence="2" type="ORF">SAMN06296427_101366</name>
</gene>
<proteinExistence type="predicted"/>
<dbReference type="InterPro" id="IPR052935">
    <property type="entry name" value="Mg2+_PAP"/>
</dbReference>
<accession>A0A1W1YH80</accession>
<name>A0A1W1YH80_9FLAO</name>
<dbReference type="RefSeq" id="WP_084015675.1">
    <property type="nucleotide sequence ID" value="NZ_FWXS01000001.1"/>
</dbReference>
<dbReference type="EMBL" id="FWXS01000001">
    <property type="protein sequence ID" value="SMC35494.1"/>
    <property type="molecule type" value="Genomic_DNA"/>
</dbReference>
<evidence type="ECO:0000313" key="3">
    <source>
        <dbReference type="Proteomes" id="UP000192393"/>
    </source>
</evidence>
<dbReference type="STRING" id="1434700.SAMN06296427_101366"/>
<reference evidence="2 3" key="1">
    <citation type="submission" date="2017-04" db="EMBL/GenBank/DDBJ databases">
        <authorList>
            <person name="Afonso C.L."/>
            <person name="Miller P.J."/>
            <person name="Scott M.A."/>
            <person name="Spackman E."/>
            <person name="Goraichik I."/>
            <person name="Dimitrov K.M."/>
            <person name="Suarez D.L."/>
            <person name="Swayne D.E."/>
        </authorList>
    </citation>
    <scope>NUCLEOTIDE SEQUENCE [LARGE SCALE GENOMIC DNA]</scope>
    <source>
        <strain evidence="2 3">CGMCC 1.12708</strain>
    </source>
</reference>
<dbReference type="PANTHER" id="PTHR28208">
    <property type="entry name" value="PHOSPHATIDATE PHOSPHATASE APP1"/>
    <property type="match status" value="1"/>
</dbReference>
<evidence type="ECO:0000313" key="2">
    <source>
        <dbReference type="EMBL" id="SMC35494.1"/>
    </source>
</evidence>
<dbReference type="PANTHER" id="PTHR28208:SF3">
    <property type="entry name" value="PHOSPHATIDATE PHOSPHATASE APP1"/>
    <property type="match status" value="1"/>
</dbReference>
<organism evidence="2 3">
    <name type="scientific">Moheibacter sediminis</name>
    <dbReference type="NCBI Taxonomy" id="1434700"/>
    <lineage>
        <taxon>Bacteria</taxon>
        <taxon>Pseudomonadati</taxon>
        <taxon>Bacteroidota</taxon>
        <taxon>Flavobacteriia</taxon>
        <taxon>Flavobacteriales</taxon>
        <taxon>Weeksellaceae</taxon>
        <taxon>Moheibacter</taxon>
    </lineage>
</organism>
<dbReference type="Pfam" id="PF09949">
    <property type="entry name" value="APP1_cat"/>
    <property type="match status" value="1"/>
</dbReference>
<dbReference type="InterPro" id="IPR019236">
    <property type="entry name" value="APP1_cat"/>
</dbReference>
<dbReference type="Proteomes" id="UP000192393">
    <property type="component" value="Unassembled WGS sequence"/>
</dbReference>
<evidence type="ECO:0000259" key="1">
    <source>
        <dbReference type="Pfam" id="PF09949"/>
    </source>
</evidence>
<sequence>MVIKIYHSFGSNKQIQVTGHVFDMKPPEIFSETNFFLANLIALIYLFKVKTIAEVELELDFFGIKHKTKSLEDGFFRFEFDTNYDLSFGWHTIQIKGKNILTGEIFSSEGKLFVPEITKFAVISDIDDTIMKSYSATIFRRLYELISKNPYRRKVFENTIEWYQELAEEENPGNESRAFFYVSSSEWNLYEYLNVVFKQNKLPEGIFLLNSLRTLKSFWKTGKTGHEGKLVRIGRLMNTFPEVKFLLIGDNTQKDPEIYQEIVFKYPDQIKAVMIRNSRKSKGADTTLILKKIAQQNIPVIQFTTTQEGIDFSREIDIIK</sequence>